<feature type="region of interest" description="Disordered" evidence="2">
    <location>
        <begin position="139"/>
        <end position="183"/>
    </location>
</feature>
<evidence type="ECO:0000259" key="3">
    <source>
        <dbReference type="Pfam" id="PF15235"/>
    </source>
</evidence>
<feature type="domain" description="G protein-regulated inducer of neurite outgrowth C-terminal" evidence="3">
    <location>
        <begin position="345"/>
        <end position="455"/>
    </location>
</feature>
<evidence type="ECO:0000256" key="2">
    <source>
        <dbReference type="SAM" id="MobiDB-lite"/>
    </source>
</evidence>
<dbReference type="PANTHER" id="PTHR15718:SF7">
    <property type="entry name" value="G PROTEIN-REGULATED INDUCER OF NEURITE OUTGROWTH 1"/>
    <property type="match status" value="1"/>
</dbReference>
<dbReference type="GO" id="GO:0005886">
    <property type="term" value="C:plasma membrane"/>
    <property type="evidence" value="ECO:0007669"/>
    <property type="project" value="TreeGrafter"/>
</dbReference>
<feature type="region of interest" description="Disordered" evidence="2">
    <location>
        <begin position="306"/>
        <end position="349"/>
    </location>
</feature>
<dbReference type="AlphaFoldDB" id="A0A7L1TKN7"/>
<dbReference type="InterPro" id="IPR026646">
    <property type="entry name" value="GPRIN2-like/GPRIN3"/>
</dbReference>
<comment type="function">
    <text evidence="1">May be involved in neurite outgrowth.</text>
</comment>
<evidence type="ECO:0000313" key="4">
    <source>
        <dbReference type="EMBL" id="NXO58998.1"/>
    </source>
</evidence>
<keyword evidence="5" id="KW-1185">Reference proteome</keyword>
<feature type="region of interest" description="Disordered" evidence="2">
    <location>
        <begin position="195"/>
        <end position="275"/>
    </location>
</feature>
<protein>
    <submittedName>
        <fullName evidence="4">GRIN1 protein</fullName>
    </submittedName>
</protein>
<dbReference type="Proteomes" id="UP000567570">
    <property type="component" value="Unassembled WGS sequence"/>
</dbReference>
<organism evidence="4 5">
    <name type="scientific">Aramus guarauna</name>
    <name type="common">Limpkin</name>
    <name type="synonym">Scolopax guarauna</name>
    <dbReference type="NCBI Taxonomy" id="54356"/>
    <lineage>
        <taxon>Eukaryota</taxon>
        <taxon>Metazoa</taxon>
        <taxon>Chordata</taxon>
        <taxon>Craniata</taxon>
        <taxon>Vertebrata</taxon>
        <taxon>Euteleostomi</taxon>
        <taxon>Archelosauria</taxon>
        <taxon>Archosauria</taxon>
        <taxon>Dinosauria</taxon>
        <taxon>Saurischia</taxon>
        <taxon>Theropoda</taxon>
        <taxon>Coelurosauria</taxon>
        <taxon>Aves</taxon>
        <taxon>Neognathae</taxon>
        <taxon>Neoaves</taxon>
        <taxon>Gruiformes</taxon>
        <taxon>Aramidae</taxon>
        <taxon>Aramus</taxon>
    </lineage>
</organism>
<comment type="caution">
    <text evidence="4">The sequence shown here is derived from an EMBL/GenBank/DDBJ whole genome shotgun (WGS) entry which is preliminary data.</text>
</comment>
<feature type="compositionally biased region" description="Polar residues" evidence="2">
    <location>
        <begin position="266"/>
        <end position="275"/>
    </location>
</feature>
<proteinExistence type="predicted"/>
<feature type="non-terminal residue" evidence="4">
    <location>
        <position position="458"/>
    </location>
</feature>
<evidence type="ECO:0000256" key="1">
    <source>
        <dbReference type="ARBA" id="ARBA00002358"/>
    </source>
</evidence>
<dbReference type="GO" id="GO:0031175">
    <property type="term" value="P:neuron projection development"/>
    <property type="evidence" value="ECO:0007669"/>
    <property type="project" value="TreeGrafter"/>
</dbReference>
<dbReference type="Pfam" id="PF15235">
    <property type="entry name" value="GRIN_C"/>
    <property type="match status" value="1"/>
</dbReference>
<feature type="region of interest" description="Disordered" evidence="2">
    <location>
        <begin position="93"/>
        <end position="124"/>
    </location>
</feature>
<evidence type="ECO:0000313" key="5">
    <source>
        <dbReference type="Proteomes" id="UP000567570"/>
    </source>
</evidence>
<feature type="non-terminal residue" evidence="4">
    <location>
        <position position="1"/>
    </location>
</feature>
<sequence length="458" mass="46322">RQPQQLLDPIPGLAVPGKAGFYGLAWEKPSPGMGSAKEPEGLQLLSRQAGAEDACEPGASSPGCPPAGECLPSSGCTAGGRAMRTCCAVEPEAQGTTAGAAVEKKVPSPTGPAPGTLLPDTGAEPSVVAVTGSCGGPAGAAPACGPTGLGGPSAQKENAAPVTPLPEPCLKAPSKDVGSASAPAKHVAFVEPAASAGAAELPKPPGTSTVGSGGSSKAGPSPATVGQGRAEGSPAQGVDTGSSQQPRTAKLLCESYSFEVTPPQDAGTQDTGTQVDSRASLVSVALSPMSPPGGAAAFTFPKRELGSAAPPRLEPSKKDAEMQVSMPVETRSVATGPMTPVAKSPQASYPEVHVKGTVAEETPEPIREVSWDEKGMTWEVYGASMEVEVLGMAIQKHLEKQIEEHGRQVVMTPQSTRTGSLKGAPRKGEAKRQPSVFRALLQNVRRPRCCSRASPATE</sequence>
<dbReference type="EMBL" id="VXBL01009097">
    <property type="protein sequence ID" value="NXO58998.1"/>
    <property type="molecule type" value="Genomic_DNA"/>
</dbReference>
<dbReference type="InterPro" id="IPR032745">
    <property type="entry name" value="GRIN_C"/>
</dbReference>
<reference evidence="4 5" key="1">
    <citation type="submission" date="2019-09" db="EMBL/GenBank/DDBJ databases">
        <title>Bird 10,000 Genomes (B10K) Project - Family phase.</title>
        <authorList>
            <person name="Zhang G."/>
        </authorList>
    </citation>
    <scope>NUCLEOTIDE SEQUENCE [LARGE SCALE GENOMIC DNA]</scope>
    <source>
        <strain evidence="4">B10K-DU-002-11</strain>
        <tissue evidence="4">Muscle</tissue>
    </source>
</reference>
<name>A0A7L1TKN7_ARAGA</name>
<accession>A0A7L1TKN7</accession>
<gene>
    <name evidence="4" type="primary">Gprin1</name>
    <name evidence="4" type="ORF">ARAGUA_R12779</name>
</gene>
<feature type="region of interest" description="Disordered" evidence="2">
    <location>
        <begin position="413"/>
        <end position="435"/>
    </location>
</feature>
<dbReference type="PANTHER" id="PTHR15718">
    <property type="entry name" value="G PROTEIN-REGULATED INDUCER OF NEURITE OUTGROWTH C-TERMINAL DOMAIN-CONTAINING PROTEIN"/>
    <property type="match status" value="1"/>
</dbReference>